<dbReference type="Proteomes" id="UP000019681">
    <property type="component" value="Unassembled WGS sequence"/>
</dbReference>
<gene>
    <name evidence="2" type="ORF">Q428_15140</name>
</gene>
<feature type="transmembrane region" description="Helical" evidence="1">
    <location>
        <begin position="34"/>
        <end position="51"/>
    </location>
</feature>
<evidence type="ECO:0000313" key="3">
    <source>
        <dbReference type="Proteomes" id="UP000019681"/>
    </source>
</evidence>
<protein>
    <submittedName>
        <fullName evidence="2">XapX domain-containing protein</fullName>
    </submittedName>
</protein>
<proteinExistence type="predicted"/>
<keyword evidence="1" id="KW-1133">Transmembrane helix</keyword>
<sequence length="55" mass="5961">MKEIFLSLLTGMLAGFIFAKMSLPIPAPPTLDGFMGIFGVWLGSALVELIIRKHA</sequence>
<dbReference type="OrthoDB" id="8778565at2"/>
<keyword evidence="3" id="KW-1185">Reference proteome</keyword>
<keyword evidence="1" id="KW-0472">Membrane</keyword>
<evidence type="ECO:0000313" key="2">
    <source>
        <dbReference type="EMBL" id="EYE87126.1"/>
    </source>
</evidence>
<dbReference type="AlphaFoldDB" id="A0A017RRC4"/>
<dbReference type="STRING" id="1403537.Q428_15140"/>
<comment type="caution">
    <text evidence="2">The sequence shown here is derived from an EMBL/GenBank/DDBJ whole genome shotgun (WGS) entry which is preliminary data.</text>
</comment>
<dbReference type="InterPro" id="IPR020017">
    <property type="entry name" value="XapX_domain"/>
</dbReference>
<dbReference type="EMBL" id="AZQP01000135">
    <property type="protein sequence ID" value="EYE87126.1"/>
    <property type="molecule type" value="Genomic_DNA"/>
</dbReference>
<name>A0A017RRC4_9CLOT</name>
<reference evidence="2 3" key="1">
    <citation type="journal article" date="2014" name="Genome Announc.">
        <title>Draft Genome Sequence of Fervidicella metallireducens Strain AeBT, an Iron-Reducing Thermoanaerobe from the Great Artesian Basin.</title>
        <authorList>
            <person name="Patel B.K."/>
        </authorList>
    </citation>
    <scope>NUCLEOTIDE SEQUENCE [LARGE SCALE GENOMIC DNA]</scope>
    <source>
        <strain evidence="2 3">AeB</strain>
    </source>
</reference>
<dbReference type="NCBIfam" id="TIGR03510">
    <property type="entry name" value="XapX"/>
    <property type="match status" value="1"/>
</dbReference>
<keyword evidence="1" id="KW-0812">Transmembrane</keyword>
<organism evidence="2 3">
    <name type="scientific">Fervidicella metallireducens AeB</name>
    <dbReference type="NCBI Taxonomy" id="1403537"/>
    <lineage>
        <taxon>Bacteria</taxon>
        <taxon>Bacillati</taxon>
        <taxon>Bacillota</taxon>
        <taxon>Clostridia</taxon>
        <taxon>Eubacteriales</taxon>
        <taxon>Clostridiaceae</taxon>
        <taxon>Fervidicella</taxon>
    </lineage>
</organism>
<accession>A0A017RRC4</accession>
<evidence type="ECO:0000256" key="1">
    <source>
        <dbReference type="SAM" id="Phobius"/>
    </source>
</evidence>